<feature type="domain" description="DUF7146" evidence="2">
    <location>
        <begin position="4"/>
        <end position="90"/>
    </location>
</feature>
<evidence type="ECO:0000313" key="4">
    <source>
        <dbReference type="Proteomes" id="UP001300261"/>
    </source>
</evidence>
<feature type="domain" description="Toprim" evidence="1">
    <location>
        <begin position="99"/>
        <end position="187"/>
    </location>
</feature>
<organism evidence="3 4">
    <name type="scientific">Roseibium salinum</name>
    <dbReference type="NCBI Taxonomy" id="1604349"/>
    <lineage>
        <taxon>Bacteria</taxon>
        <taxon>Pseudomonadati</taxon>
        <taxon>Pseudomonadota</taxon>
        <taxon>Alphaproteobacteria</taxon>
        <taxon>Hyphomicrobiales</taxon>
        <taxon>Stappiaceae</taxon>
        <taxon>Roseibium</taxon>
    </lineage>
</organism>
<accession>A0ABT3QYE8</accession>
<dbReference type="EMBL" id="JAPEVI010000003">
    <property type="protein sequence ID" value="MCX2721974.1"/>
    <property type="molecule type" value="Genomic_DNA"/>
</dbReference>
<evidence type="ECO:0000259" key="1">
    <source>
        <dbReference type="Pfam" id="PF13362"/>
    </source>
</evidence>
<protein>
    <submittedName>
        <fullName evidence="3">Toprim domain-containing protein</fullName>
    </submittedName>
</protein>
<keyword evidence="4" id="KW-1185">Reference proteome</keyword>
<comment type="caution">
    <text evidence="3">The sequence shown here is derived from an EMBL/GenBank/DDBJ whole genome shotgun (WGS) entry which is preliminary data.</text>
</comment>
<dbReference type="Pfam" id="PF13362">
    <property type="entry name" value="Toprim_3"/>
    <property type="match status" value="1"/>
</dbReference>
<proteinExistence type="predicted"/>
<dbReference type="InterPro" id="IPR055570">
    <property type="entry name" value="DUF7146"/>
</dbReference>
<dbReference type="InterPro" id="IPR006171">
    <property type="entry name" value="TOPRIM_dom"/>
</dbReference>
<dbReference type="Proteomes" id="UP001300261">
    <property type="component" value="Unassembled WGS sequence"/>
</dbReference>
<dbReference type="Pfam" id="PF23639">
    <property type="entry name" value="DUF7146"/>
    <property type="match status" value="1"/>
</dbReference>
<reference evidence="3 4" key="1">
    <citation type="journal article" date="2016" name="Int. J. Syst. Evol. Microbiol.">
        <title>Labrenzia salina sp. nov., isolated from the rhizosphere of the halophyte Arthrocnemum macrostachyum.</title>
        <authorList>
            <person name="Camacho M."/>
            <person name="Redondo-Gomez S."/>
            <person name="Rodriguez-Llorente I."/>
            <person name="Rohde M."/>
            <person name="Sproer C."/>
            <person name="Schumann P."/>
            <person name="Klenk H.P."/>
            <person name="Montero-Calasanz M.D.C."/>
        </authorList>
    </citation>
    <scope>NUCLEOTIDE SEQUENCE [LARGE SCALE GENOMIC DNA]</scope>
    <source>
        <strain evidence="3 4">DSM 29163</strain>
    </source>
</reference>
<sequence length="193" mass="21393">MDPRRTLAETYLRSRCLEISDRQAGHVFRFHPRCPWRDETAGRTIFVPALIAAFRNVFNDQVTGIHRIALRPDGRKIGRKMFGVVCRAAVKLDPVGPHLAIAEGIETGMSGRPLGIQLPVWVLGSVGNIGKFPVLDGVERLAIFCEAGKASADNARMCGKRWRTNHKRVHLIHPKAGADDLNTELQQGRRASA</sequence>
<evidence type="ECO:0000259" key="2">
    <source>
        <dbReference type="Pfam" id="PF23639"/>
    </source>
</evidence>
<gene>
    <name evidence="3" type="ORF">ON753_06080</name>
</gene>
<evidence type="ECO:0000313" key="3">
    <source>
        <dbReference type="EMBL" id="MCX2721974.1"/>
    </source>
</evidence>
<dbReference type="RefSeq" id="WP_265961678.1">
    <property type="nucleotide sequence ID" value="NZ_JAPEVI010000003.1"/>
</dbReference>
<name>A0ABT3QYE8_9HYPH</name>